<feature type="compositionally biased region" description="Gly residues" evidence="2">
    <location>
        <begin position="1012"/>
        <end position="1030"/>
    </location>
</feature>
<gene>
    <name evidence="3" type="ORF">Ctob_009119</name>
</gene>
<accession>A0A0M0JJ39</accession>
<feature type="compositionally biased region" description="Low complexity" evidence="2">
    <location>
        <begin position="1100"/>
        <end position="1114"/>
    </location>
</feature>
<feature type="region of interest" description="Disordered" evidence="2">
    <location>
        <begin position="996"/>
        <end position="1045"/>
    </location>
</feature>
<feature type="compositionally biased region" description="Basic and acidic residues" evidence="2">
    <location>
        <begin position="692"/>
        <end position="713"/>
    </location>
</feature>
<keyword evidence="1" id="KW-0175">Coiled coil</keyword>
<feature type="coiled-coil region" evidence="1">
    <location>
        <begin position="321"/>
        <end position="348"/>
    </location>
</feature>
<dbReference type="Proteomes" id="UP000037460">
    <property type="component" value="Unassembled WGS sequence"/>
</dbReference>
<comment type="caution">
    <text evidence="3">The sequence shown here is derived from an EMBL/GenBank/DDBJ whole genome shotgun (WGS) entry which is preliminary data.</text>
</comment>
<name>A0A0M0JJ39_9EUKA</name>
<dbReference type="AlphaFoldDB" id="A0A0M0JJ39"/>
<feature type="compositionally biased region" description="Polar residues" evidence="2">
    <location>
        <begin position="1175"/>
        <end position="1184"/>
    </location>
</feature>
<evidence type="ECO:0000256" key="2">
    <source>
        <dbReference type="SAM" id="MobiDB-lite"/>
    </source>
</evidence>
<evidence type="ECO:0000313" key="3">
    <source>
        <dbReference type="EMBL" id="KOO26594.1"/>
    </source>
</evidence>
<evidence type="ECO:0000313" key="4">
    <source>
        <dbReference type="Proteomes" id="UP000037460"/>
    </source>
</evidence>
<organism evidence="3 4">
    <name type="scientific">Chrysochromulina tobinii</name>
    <dbReference type="NCBI Taxonomy" id="1460289"/>
    <lineage>
        <taxon>Eukaryota</taxon>
        <taxon>Haptista</taxon>
        <taxon>Haptophyta</taxon>
        <taxon>Prymnesiophyceae</taxon>
        <taxon>Prymnesiales</taxon>
        <taxon>Chrysochromulinaceae</taxon>
        <taxon>Chrysochromulina</taxon>
    </lineage>
</organism>
<protein>
    <submittedName>
        <fullName evidence="3">Uncharacterized protein</fullName>
    </submittedName>
</protein>
<evidence type="ECO:0000256" key="1">
    <source>
        <dbReference type="SAM" id="Coils"/>
    </source>
</evidence>
<dbReference type="OrthoDB" id="6493944at2759"/>
<feature type="region of interest" description="Disordered" evidence="2">
    <location>
        <begin position="1074"/>
        <end position="1184"/>
    </location>
</feature>
<keyword evidence="4" id="KW-1185">Reference proteome</keyword>
<feature type="region of interest" description="Disordered" evidence="2">
    <location>
        <begin position="692"/>
        <end position="809"/>
    </location>
</feature>
<reference evidence="4" key="1">
    <citation type="journal article" date="2015" name="PLoS Genet.">
        <title>Genome Sequence and Transcriptome Analyses of Chrysochromulina tobin: Metabolic Tools for Enhanced Algal Fitness in the Prominent Order Prymnesiales (Haptophyceae).</title>
        <authorList>
            <person name="Hovde B.T."/>
            <person name="Deodato C.R."/>
            <person name="Hunsperger H.M."/>
            <person name="Ryken S.A."/>
            <person name="Yost W."/>
            <person name="Jha R.K."/>
            <person name="Patterson J."/>
            <person name="Monnat R.J. Jr."/>
            <person name="Barlow S.B."/>
            <person name="Starkenburg S.R."/>
            <person name="Cattolico R.A."/>
        </authorList>
    </citation>
    <scope>NUCLEOTIDE SEQUENCE</scope>
    <source>
        <strain evidence="4">CCMP291</strain>
    </source>
</reference>
<feature type="region of interest" description="Disordered" evidence="2">
    <location>
        <begin position="198"/>
        <end position="219"/>
    </location>
</feature>
<proteinExistence type="predicted"/>
<dbReference type="EMBL" id="JWZX01002831">
    <property type="protein sequence ID" value="KOO26594.1"/>
    <property type="molecule type" value="Genomic_DNA"/>
</dbReference>
<sequence length="1184" mass="129838">MKFGKLMALELAADGLTAWPSVRYKLLKIRIEQRKEQESTLFQTGSFKKALREDLLAINAFWAERESELLRARAALHDHDDTDHHKLVRSTFKWLTLNYLAVLKISKKHDKKTHSSLLDAISKVLLTEPFVKALTSSALFADLDAPAATGDPPVAAAASSMIVQLLGRGSERYFPHSLLSRFDAADLRLAASDVKGTLAAESDGEDEPEVTQREREASTAGQLGQLVVGQFGHHLPATARTSGEHQRLWKHKWRSKQSARDRGDAQFFEQVKALTDRDTQIRGSQYSAFRDLGNERQNELLLLQSELQLLRQQVRADGGESERQHARIAELEQQASLAEAQAEDEEEYTLCVQYMRARLSKRRPHLEKRLAFLRSKLIVAAVDHQRLKEVMEVALAYEGRIAEQLVEAKERAAAQRVANDERRNKLRDELADSSTARRVRQIEAMKQRPGGANELVMAGLKQMVQLEHHEGRVDLAHDQERAARKADAKYEAGMAQAEARRKESCVSPVLHMQQRQAGHKKEAWEKLCVIADSESLKGVLEFWEESVDTRATLDQLENDRSFNKQFFINQLGKLEATLHDQRESNTEARKAFDDHLDAIARKHAAALDLVRVWTRRCERIETLSNDASTILNRVAVALTSAAVVERVPYAASKELRTKGRSIDEMAQALVVLSAPTVAKVARFSLSEVALETRGEADDVERRSDEGDDGDAKSDTGNGSHVESEGGKARSQLSDRQSFVGKKARQSEVHSESGAKSTTSSTTRRSRRATFSEKQPAMSEYSRGSGNGRPTRDGTLYSASVYGGGRNPSTQVRQARIPVGVQILLGMLGDDEVGAQDGAPKRVRVREEDLLSAQATLLSGTCEFGLGVLLEQMREDVSDEALATAQPPAPALVQIDGKGQKTLSTNMRLPMHLPHRELVEAERKLAQLLHSNTAADESSPLGLTTSEAERNALRDEMRHAMQQEEARLRALEEAERAAEEAEEAEIAAEIAAEAKRSLEEAEEAEEAEAFGTASGGRYGGAAGKRAVGGGLRRGRSTGALAAPANDFDYRGVDVAGRLEMKLKELRLLVDKLGTEEAYKRANYKPPPAQPKGAKEGGAGGEPATAPIAARAASTRNVERPWSAADTQGPGPAPGADESSSKEGASKTSVLRPAPPPPRPSTATAGQLASSRPRKLTITSQGGAKR</sequence>